<keyword evidence="2 10" id="KW-0808">Transferase</keyword>
<feature type="region of interest" description="Disordered" evidence="11">
    <location>
        <begin position="324"/>
        <end position="343"/>
    </location>
</feature>
<dbReference type="Pfam" id="PF01529">
    <property type="entry name" value="DHHC"/>
    <property type="match status" value="1"/>
</dbReference>
<dbReference type="InterPro" id="IPR039859">
    <property type="entry name" value="PFA4/ZDH16/20/ERF2-like"/>
</dbReference>
<dbReference type="EC" id="2.3.1.225" evidence="10"/>
<evidence type="ECO:0000256" key="7">
    <source>
        <dbReference type="ARBA" id="ARBA00023288"/>
    </source>
</evidence>
<name>A0A9P6WKC8_9ASCO</name>
<dbReference type="GO" id="GO:0016020">
    <property type="term" value="C:membrane"/>
    <property type="evidence" value="ECO:0007669"/>
    <property type="project" value="UniProtKB-SubCell"/>
</dbReference>
<reference evidence="13" key="1">
    <citation type="submission" date="2020-11" db="EMBL/GenBank/DDBJ databases">
        <title>Kefir isolates.</title>
        <authorList>
            <person name="Marcisauskas S."/>
            <person name="Kim Y."/>
            <person name="Blasche S."/>
        </authorList>
    </citation>
    <scope>NUCLEOTIDE SEQUENCE</scope>
    <source>
        <strain evidence="13">Olga-1</strain>
    </source>
</reference>
<evidence type="ECO:0000256" key="4">
    <source>
        <dbReference type="ARBA" id="ARBA00022989"/>
    </source>
</evidence>
<feature type="transmembrane region" description="Helical" evidence="10">
    <location>
        <begin position="12"/>
        <end position="32"/>
    </location>
</feature>
<dbReference type="AlphaFoldDB" id="A0A9P6WKC8"/>
<feature type="transmembrane region" description="Helical" evidence="10">
    <location>
        <begin position="44"/>
        <end position="66"/>
    </location>
</feature>
<evidence type="ECO:0000256" key="5">
    <source>
        <dbReference type="ARBA" id="ARBA00023136"/>
    </source>
</evidence>
<evidence type="ECO:0000259" key="12">
    <source>
        <dbReference type="Pfam" id="PF01529"/>
    </source>
</evidence>
<evidence type="ECO:0000256" key="8">
    <source>
        <dbReference type="ARBA" id="ARBA00023315"/>
    </source>
</evidence>
<dbReference type="PANTHER" id="PTHR12246">
    <property type="entry name" value="PALMITOYLTRANSFERASE ZDHHC16"/>
    <property type="match status" value="1"/>
</dbReference>
<keyword evidence="5 10" id="KW-0472">Membrane</keyword>
<feature type="domain" description="Palmitoyltransferase DHHC" evidence="12">
    <location>
        <begin position="88"/>
        <end position="215"/>
    </location>
</feature>
<comment type="caution">
    <text evidence="13">The sequence shown here is derived from an EMBL/GenBank/DDBJ whole genome shotgun (WGS) entry which is preliminary data.</text>
</comment>
<keyword evidence="7" id="KW-0449">Lipoprotein</keyword>
<dbReference type="Proteomes" id="UP000697127">
    <property type="component" value="Unassembled WGS sequence"/>
</dbReference>
<keyword evidence="6" id="KW-0564">Palmitate</keyword>
<evidence type="ECO:0000256" key="9">
    <source>
        <dbReference type="ARBA" id="ARBA00048048"/>
    </source>
</evidence>
<keyword evidence="3 10" id="KW-0812">Transmembrane</keyword>
<keyword evidence="8 10" id="KW-0012">Acyltransferase</keyword>
<keyword evidence="14" id="KW-1185">Reference proteome</keyword>
<sequence>MPIEFNKYPILGIVIPSVLISYLQISTTYLMFYDTKIDLHSKKFLLFQFSNLMIWFSYYLAITIPAGSPPSDFKLSDNEFKQPQTIWRKYCIKCDAYKPDRCHHCKKCNKCILKMDHHCPWTNNCVGYNNYPFFMRFLFWVISSVTFGTFYYIQKMFQLYKIRNLPSYLISTKLISFYIVNLLLVLFILLTVSILFIRCIAELIENQTMIESWEWDRVRDNFFTENFWIKIRSNYKLIYPNKPDPIPNLKSWKINYRILKKDTQVPLNFSFDDLVFPYDLGSAYENLVDSMGPIYTWLYPFGKPLGDGIQFKKDKLDEDQLKLPFPPDGSNVDKNNLTTDNDDDSELVIKNWSNYLGETLDDFGVDLDTENYESPNANKLK</sequence>
<dbReference type="InterPro" id="IPR001594">
    <property type="entry name" value="Palmitoyltrfase_DHHC"/>
</dbReference>
<dbReference type="PROSITE" id="PS50216">
    <property type="entry name" value="DHHC"/>
    <property type="match status" value="1"/>
</dbReference>
<evidence type="ECO:0000256" key="3">
    <source>
        <dbReference type="ARBA" id="ARBA00022692"/>
    </source>
</evidence>
<evidence type="ECO:0000313" key="13">
    <source>
        <dbReference type="EMBL" id="KAG0688731.1"/>
    </source>
</evidence>
<comment type="domain">
    <text evidence="10">The DHHC domain is required for palmitoyltransferase activity.</text>
</comment>
<accession>A0A9P6WKC8</accession>
<comment type="similarity">
    <text evidence="10">Belongs to the DHHC palmitoyltransferase family.</text>
</comment>
<feature type="transmembrane region" description="Helical" evidence="10">
    <location>
        <begin position="133"/>
        <end position="153"/>
    </location>
</feature>
<feature type="transmembrane region" description="Helical" evidence="10">
    <location>
        <begin position="174"/>
        <end position="197"/>
    </location>
</feature>
<dbReference type="EMBL" id="PUHW01000127">
    <property type="protein sequence ID" value="KAG0688731.1"/>
    <property type="molecule type" value="Genomic_DNA"/>
</dbReference>
<evidence type="ECO:0000256" key="1">
    <source>
        <dbReference type="ARBA" id="ARBA00004141"/>
    </source>
</evidence>
<proteinExistence type="inferred from homology"/>
<evidence type="ECO:0000256" key="10">
    <source>
        <dbReference type="RuleBase" id="RU079119"/>
    </source>
</evidence>
<organism evidence="13 14">
    <name type="scientific">Pichia californica</name>
    <dbReference type="NCBI Taxonomy" id="460514"/>
    <lineage>
        <taxon>Eukaryota</taxon>
        <taxon>Fungi</taxon>
        <taxon>Dikarya</taxon>
        <taxon>Ascomycota</taxon>
        <taxon>Saccharomycotina</taxon>
        <taxon>Pichiomycetes</taxon>
        <taxon>Pichiales</taxon>
        <taxon>Pichiaceae</taxon>
        <taxon>Pichia</taxon>
    </lineage>
</organism>
<evidence type="ECO:0000256" key="2">
    <source>
        <dbReference type="ARBA" id="ARBA00022679"/>
    </source>
</evidence>
<dbReference type="OrthoDB" id="331948at2759"/>
<evidence type="ECO:0000256" key="11">
    <source>
        <dbReference type="SAM" id="MobiDB-lite"/>
    </source>
</evidence>
<gene>
    <name evidence="13" type="primary">PFA4</name>
    <name evidence="13" type="ORF">C6P40_000587</name>
</gene>
<comment type="catalytic activity">
    <reaction evidence="9 10">
        <text>L-cysteinyl-[protein] + hexadecanoyl-CoA = S-hexadecanoyl-L-cysteinyl-[protein] + CoA</text>
        <dbReference type="Rhea" id="RHEA:36683"/>
        <dbReference type="Rhea" id="RHEA-COMP:10131"/>
        <dbReference type="Rhea" id="RHEA-COMP:11032"/>
        <dbReference type="ChEBI" id="CHEBI:29950"/>
        <dbReference type="ChEBI" id="CHEBI:57287"/>
        <dbReference type="ChEBI" id="CHEBI:57379"/>
        <dbReference type="ChEBI" id="CHEBI:74151"/>
        <dbReference type="EC" id="2.3.1.225"/>
    </reaction>
</comment>
<keyword evidence="4 10" id="KW-1133">Transmembrane helix</keyword>
<protein>
    <recommendedName>
        <fullName evidence="10">Palmitoyltransferase</fullName>
        <ecNumber evidence="10">2.3.1.225</ecNumber>
    </recommendedName>
</protein>
<evidence type="ECO:0000313" key="14">
    <source>
        <dbReference type="Proteomes" id="UP000697127"/>
    </source>
</evidence>
<dbReference type="GO" id="GO:0019706">
    <property type="term" value="F:protein-cysteine S-palmitoyltransferase activity"/>
    <property type="evidence" value="ECO:0007669"/>
    <property type="project" value="UniProtKB-EC"/>
</dbReference>
<evidence type="ECO:0000256" key="6">
    <source>
        <dbReference type="ARBA" id="ARBA00023139"/>
    </source>
</evidence>
<comment type="subcellular location">
    <subcellularLocation>
        <location evidence="1">Membrane</location>
        <topology evidence="1">Multi-pass membrane protein</topology>
    </subcellularLocation>
</comment>